<comment type="caution">
    <text evidence="3">The sequence shown here is derived from an EMBL/GenBank/DDBJ whole genome shotgun (WGS) entry which is preliminary data.</text>
</comment>
<accession>A0ABW2WMJ5</accession>
<dbReference type="InterPro" id="IPR001387">
    <property type="entry name" value="Cro/C1-type_HTH"/>
</dbReference>
<evidence type="ECO:0000313" key="4">
    <source>
        <dbReference type="Proteomes" id="UP001596915"/>
    </source>
</evidence>
<reference evidence="4" key="1">
    <citation type="journal article" date="2019" name="Int. J. Syst. Evol. Microbiol.">
        <title>The Global Catalogue of Microorganisms (GCM) 10K type strain sequencing project: providing services to taxonomists for standard genome sequencing and annotation.</title>
        <authorList>
            <consortium name="The Broad Institute Genomics Platform"/>
            <consortium name="The Broad Institute Genome Sequencing Center for Infectious Disease"/>
            <person name="Wu L."/>
            <person name="Ma J."/>
        </authorList>
    </citation>
    <scope>NUCLEOTIDE SEQUENCE [LARGE SCALE GENOMIC DNA]</scope>
    <source>
        <strain evidence="4">JCM 12607</strain>
    </source>
</reference>
<name>A0ABW2WMJ5_9ACTN</name>
<dbReference type="Pfam" id="PF01471">
    <property type="entry name" value="PG_binding_1"/>
    <property type="match status" value="1"/>
</dbReference>
<dbReference type="SUPFAM" id="SSF47413">
    <property type="entry name" value="lambda repressor-like DNA-binding domains"/>
    <property type="match status" value="1"/>
</dbReference>
<gene>
    <name evidence="3" type="ORF">ACFQ2K_05530</name>
</gene>
<dbReference type="EMBL" id="JBHTGL010000005">
    <property type="protein sequence ID" value="MFD0622368.1"/>
    <property type="molecule type" value="Genomic_DNA"/>
</dbReference>
<proteinExistence type="predicted"/>
<dbReference type="InterPro" id="IPR010982">
    <property type="entry name" value="Lambda_DNA-bd_dom_sf"/>
</dbReference>
<dbReference type="InterPro" id="IPR036366">
    <property type="entry name" value="PGBDSf"/>
</dbReference>
<feature type="compositionally biased region" description="Basic and acidic residues" evidence="1">
    <location>
        <begin position="255"/>
        <end position="264"/>
    </location>
</feature>
<feature type="region of interest" description="Disordered" evidence="1">
    <location>
        <begin position="215"/>
        <end position="307"/>
    </location>
</feature>
<dbReference type="Gene3D" id="1.10.101.10">
    <property type="entry name" value="PGBD-like superfamily/PGBD"/>
    <property type="match status" value="1"/>
</dbReference>
<organism evidence="3 4">
    <name type="scientific">Streptomyces sanglieri</name>
    <dbReference type="NCBI Taxonomy" id="193460"/>
    <lineage>
        <taxon>Bacteria</taxon>
        <taxon>Bacillati</taxon>
        <taxon>Actinomycetota</taxon>
        <taxon>Actinomycetes</taxon>
        <taxon>Kitasatosporales</taxon>
        <taxon>Streptomycetaceae</taxon>
        <taxon>Streptomyces</taxon>
    </lineage>
</organism>
<feature type="region of interest" description="Disordered" evidence="1">
    <location>
        <begin position="90"/>
        <end position="179"/>
    </location>
</feature>
<dbReference type="Proteomes" id="UP001596915">
    <property type="component" value="Unassembled WGS sequence"/>
</dbReference>
<protein>
    <submittedName>
        <fullName evidence="3">Peptidoglycan-binding protein</fullName>
    </submittedName>
</protein>
<evidence type="ECO:0000259" key="2">
    <source>
        <dbReference type="Pfam" id="PF01471"/>
    </source>
</evidence>
<evidence type="ECO:0000313" key="3">
    <source>
        <dbReference type="EMBL" id="MFD0622368.1"/>
    </source>
</evidence>
<feature type="compositionally biased region" description="Pro residues" evidence="1">
    <location>
        <begin position="117"/>
        <end position="144"/>
    </location>
</feature>
<keyword evidence="4" id="KW-1185">Reference proteome</keyword>
<dbReference type="InterPro" id="IPR002477">
    <property type="entry name" value="Peptidoglycan-bd-like"/>
</dbReference>
<dbReference type="Pfam" id="PF13560">
    <property type="entry name" value="HTH_31"/>
    <property type="match status" value="1"/>
</dbReference>
<feature type="compositionally biased region" description="Low complexity" evidence="1">
    <location>
        <begin position="279"/>
        <end position="307"/>
    </location>
</feature>
<evidence type="ECO:0000256" key="1">
    <source>
        <dbReference type="SAM" id="MobiDB-lite"/>
    </source>
</evidence>
<feature type="compositionally biased region" description="Low complexity" evidence="1">
    <location>
        <begin position="239"/>
        <end position="254"/>
    </location>
</feature>
<sequence>MRPEQGDMPPAQPLPQVTALLQALRQVKASKNLSLDAFTHDTGYSRSSWNRVLKGTAFPPRTAVERLCTRRGLDKEKLLGLWDTADQARRAADAQEETAAEAALVPVPADPAQGVPDPTPPTTPDPVPPRAAADPVPPTAPGPAPSAASDPAPGTATPKPAAVSPASAPSTLGPVEPAKPATASRSRIKILALIAAALAALLLVGRWYSVHETKTPAVSHPETGGDNRPGDDQPVVDETPLPSKSSTAPTTAPTDGEKKAKDQDSTGEEDTNTKTPHPSSSAKDQASSAASVPVSPSTAASPGAAGRASCRYNWDRTQVMAKGMVGSKVKQIQCLLNSNYDYTLTVDGKFGESTDVAVRAVQSCSGLKPDGQVGPQTWKYLDTPMAGCGH</sequence>
<dbReference type="SUPFAM" id="SSF47090">
    <property type="entry name" value="PGBD-like"/>
    <property type="match status" value="1"/>
</dbReference>
<feature type="domain" description="Peptidoglycan binding-like" evidence="2">
    <location>
        <begin position="326"/>
        <end position="380"/>
    </location>
</feature>
<feature type="compositionally biased region" description="Low complexity" evidence="1">
    <location>
        <begin position="145"/>
        <end position="171"/>
    </location>
</feature>
<dbReference type="CDD" id="cd00093">
    <property type="entry name" value="HTH_XRE"/>
    <property type="match status" value="1"/>
</dbReference>
<dbReference type="InterPro" id="IPR036365">
    <property type="entry name" value="PGBD-like_sf"/>
</dbReference>